<comment type="subcellular location">
    <subcellularLocation>
        <location evidence="1">Cell membrane</location>
        <topology evidence="1">Multi-pass membrane protein</topology>
    </subcellularLocation>
</comment>
<dbReference type="RefSeq" id="WP_153971983.1">
    <property type="nucleotide sequence ID" value="NZ_JACRWE010000005.1"/>
</dbReference>
<keyword evidence="5 6" id="KW-0472">Membrane</keyword>
<evidence type="ECO:0000313" key="8">
    <source>
        <dbReference type="Proteomes" id="UP000609849"/>
    </source>
</evidence>
<evidence type="ECO:0000256" key="1">
    <source>
        <dbReference type="ARBA" id="ARBA00004651"/>
    </source>
</evidence>
<dbReference type="NCBIfam" id="TIGR02454">
    <property type="entry name" value="ECF_T_CbiQ"/>
    <property type="match status" value="1"/>
</dbReference>
<name>A0ABR7JR50_9FIRM</name>
<dbReference type="EMBL" id="JACRWE010000005">
    <property type="protein sequence ID" value="MBC5997390.1"/>
    <property type="molecule type" value="Genomic_DNA"/>
</dbReference>
<comment type="caution">
    <text evidence="7">The sequence shown here is derived from an EMBL/GenBank/DDBJ whole genome shotgun (WGS) entry which is preliminary data.</text>
</comment>
<evidence type="ECO:0000313" key="7">
    <source>
        <dbReference type="EMBL" id="MBC5997390.1"/>
    </source>
</evidence>
<reference evidence="7 8" key="1">
    <citation type="submission" date="2020-08" db="EMBL/GenBank/DDBJ databases">
        <authorList>
            <person name="Liu C."/>
            <person name="Sun Q."/>
        </authorList>
    </citation>
    <scope>NUCLEOTIDE SEQUENCE [LARGE SCALE GENOMIC DNA]</scope>
    <source>
        <strain evidence="7 8">NSJ-18</strain>
    </source>
</reference>
<dbReference type="InterPro" id="IPR052770">
    <property type="entry name" value="Cobalt_transport_CbiQ"/>
</dbReference>
<keyword evidence="8" id="KW-1185">Reference proteome</keyword>
<sequence>MIVIDKYAYSNSLRNKNLNVKFAIGLVFLAASMLIKNLIFLSLIILLMSIIIVSIANIDIHDYIKLLKIPMIFLLMSIAMTIINISNDSTLLIKSFSIGQRYIGFSNESINTSIHILFRSMSCLTCVYFIMLTIPFSQLLIIFKKLHVPSIILELSMLIYRFIFIFMEELADIRKSQELRFGYINLKTSYKSFGLLGNLLYKRMMIRYEEMCISLDVKLYDDTFHIVGDQYV</sequence>
<dbReference type="InterPro" id="IPR012809">
    <property type="entry name" value="ECF_CbiQ"/>
</dbReference>
<evidence type="ECO:0000256" key="3">
    <source>
        <dbReference type="ARBA" id="ARBA00022692"/>
    </source>
</evidence>
<dbReference type="PANTHER" id="PTHR43723">
    <property type="entry name" value="COBALT TRANSPORT PROTEIN CBIQ"/>
    <property type="match status" value="1"/>
</dbReference>
<protein>
    <submittedName>
        <fullName evidence="7">Cobalt ECF transporter T component CbiQ</fullName>
    </submittedName>
</protein>
<accession>A0ABR7JR50</accession>
<organism evidence="7 8">
    <name type="scientific">Romboutsia faecis</name>
    <dbReference type="NCBI Taxonomy" id="2764597"/>
    <lineage>
        <taxon>Bacteria</taxon>
        <taxon>Bacillati</taxon>
        <taxon>Bacillota</taxon>
        <taxon>Clostridia</taxon>
        <taxon>Peptostreptococcales</taxon>
        <taxon>Peptostreptococcaceae</taxon>
        <taxon>Romboutsia</taxon>
    </lineage>
</organism>
<keyword evidence="2" id="KW-1003">Cell membrane</keyword>
<evidence type="ECO:0000256" key="6">
    <source>
        <dbReference type="SAM" id="Phobius"/>
    </source>
</evidence>
<proteinExistence type="predicted"/>
<evidence type="ECO:0000256" key="2">
    <source>
        <dbReference type="ARBA" id="ARBA00022475"/>
    </source>
</evidence>
<evidence type="ECO:0000256" key="4">
    <source>
        <dbReference type="ARBA" id="ARBA00022989"/>
    </source>
</evidence>
<feature type="transmembrane region" description="Helical" evidence="6">
    <location>
        <begin position="18"/>
        <end position="35"/>
    </location>
</feature>
<dbReference type="InterPro" id="IPR003339">
    <property type="entry name" value="ABC/ECF_trnsptr_transmembrane"/>
</dbReference>
<dbReference type="PANTHER" id="PTHR43723:SF1">
    <property type="entry name" value="COBALT TRANSPORT PROTEIN CBIQ"/>
    <property type="match status" value="1"/>
</dbReference>
<keyword evidence="4 6" id="KW-1133">Transmembrane helix</keyword>
<feature type="transmembrane region" description="Helical" evidence="6">
    <location>
        <begin position="113"/>
        <end position="134"/>
    </location>
</feature>
<dbReference type="Pfam" id="PF02361">
    <property type="entry name" value="CbiQ"/>
    <property type="match status" value="1"/>
</dbReference>
<feature type="transmembrane region" description="Helical" evidence="6">
    <location>
        <begin position="72"/>
        <end position="93"/>
    </location>
</feature>
<keyword evidence="3 6" id="KW-0812">Transmembrane</keyword>
<evidence type="ECO:0000256" key="5">
    <source>
        <dbReference type="ARBA" id="ARBA00023136"/>
    </source>
</evidence>
<gene>
    <name evidence="7" type="primary">cbiQ</name>
    <name evidence="7" type="ORF">H8923_11505</name>
</gene>
<feature type="transmembrane region" description="Helical" evidence="6">
    <location>
        <begin position="146"/>
        <end position="167"/>
    </location>
</feature>
<dbReference type="Proteomes" id="UP000609849">
    <property type="component" value="Unassembled WGS sequence"/>
</dbReference>
<dbReference type="CDD" id="cd16914">
    <property type="entry name" value="EcfT"/>
    <property type="match status" value="1"/>
</dbReference>